<proteinExistence type="predicted"/>
<protein>
    <submittedName>
        <fullName evidence="2">Uncharacterized protein</fullName>
    </submittedName>
</protein>
<evidence type="ECO:0000313" key="2">
    <source>
        <dbReference type="EMBL" id="RCH81866.1"/>
    </source>
</evidence>
<keyword evidence="3" id="KW-1185">Reference proteome</keyword>
<feature type="non-terminal residue" evidence="2">
    <location>
        <position position="68"/>
    </location>
</feature>
<accession>A0A367IW66</accession>
<feature type="compositionally biased region" description="Polar residues" evidence="1">
    <location>
        <begin position="53"/>
        <end position="68"/>
    </location>
</feature>
<gene>
    <name evidence="2" type="ORF">CU097_001182</name>
</gene>
<dbReference type="EMBL" id="PJQL01003247">
    <property type="protein sequence ID" value="RCH81866.1"/>
    <property type="molecule type" value="Genomic_DNA"/>
</dbReference>
<evidence type="ECO:0000256" key="1">
    <source>
        <dbReference type="SAM" id="MobiDB-lite"/>
    </source>
</evidence>
<dbReference type="AlphaFoldDB" id="A0A367IW66"/>
<dbReference type="Proteomes" id="UP000252139">
    <property type="component" value="Unassembled WGS sequence"/>
</dbReference>
<name>A0A367IW66_RHIAZ</name>
<comment type="caution">
    <text evidence="2">The sequence shown here is derived from an EMBL/GenBank/DDBJ whole genome shotgun (WGS) entry which is preliminary data.</text>
</comment>
<evidence type="ECO:0000313" key="3">
    <source>
        <dbReference type="Proteomes" id="UP000252139"/>
    </source>
</evidence>
<feature type="region of interest" description="Disordered" evidence="1">
    <location>
        <begin position="1"/>
        <end position="68"/>
    </location>
</feature>
<sequence length="68" mass="7615">MSIETPSDGSGDMASRKEKGSTLKSSEFADEQWTNGMIQRSWRIPSGIKNQVPREQSWQSKVNQTLAT</sequence>
<organism evidence="2 3">
    <name type="scientific">Rhizopus azygosporus</name>
    <name type="common">Rhizopus microsporus var. azygosporus</name>
    <dbReference type="NCBI Taxonomy" id="86630"/>
    <lineage>
        <taxon>Eukaryota</taxon>
        <taxon>Fungi</taxon>
        <taxon>Fungi incertae sedis</taxon>
        <taxon>Mucoromycota</taxon>
        <taxon>Mucoromycotina</taxon>
        <taxon>Mucoromycetes</taxon>
        <taxon>Mucorales</taxon>
        <taxon>Mucorineae</taxon>
        <taxon>Rhizopodaceae</taxon>
        <taxon>Rhizopus</taxon>
    </lineage>
</organism>
<reference evidence="2 3" key="1">
    <citation type="journal article" date="2018" name="G3 (Bethesda)">
        <title>Phylogenetic and Phylogenomic Definition of Rhizopus Species.</title>
        <authorList>
            <person name="Gryganskyi A.P."/>
            <person name="Golan J."/>
            <person name="Dolatabadi S."/>
            <person name="Mondo S."/>
            <person name="Robb S."/>
            <person name="Idnurm A."/>
            <person name="Muszewska A."/>
            <person name="Steczkiewicz K."/>
            <person name="Masonjones S."/>
            <person name="Liao H.L."/>
            <person name="Gajdeczka M.T."/>
            <person name="Anike F."/>
            <person name="Vuek A."/>
            <person name="Anishchenko I.M."/>
            <person name="Voigt K."/>
            <person name="de Hoog G.S."/>
            <person name="Smith M.E."/>
            <person name="Heitman J."/>
            <person name="Vilgalys R."/>
            <person name="Stajich J.E."/>
        </authorList>
    </citation>
    <scope>NUCLEOTIDE SEQUENCE [LARGE SCALE GENOMIC DNA]</scope>
    <source>
        <strain evidence="2 3">CBS 357.93</strain>
    </source>
</reference>